<keyword evidence="3" id="KW-1185">Reference proteome</keyword>
<protein>
    <submittedName>
        <fullName evidence="2">Type II secretion system protein G</fullName>
    </submittedName>
</protein>
<dbReference type="EMBL" id="CP036428">
    <property type="protein sequence ID" value="QDV39363.1"/>
    <property type="molecule type" value="Genomic_DNA"/>
</dbReference>
<dbReference type="RefSeq" id="WP_145279597.1">
    <property type="nucleotide sequence ID" value="NZ_CP036428.1"/>
</dbReference>
<dbReference type="AlphaFoldDB" id="A0A518HET7"/>
<dbReference type="Gene3D" id="3.30.700.10">
    <property type="entry name" value="Glycoprotein, Type 4 Pilin"/>
    <property type="match status" value="1"/>
</dbReference>
<feature type="domain" description="DUF1559" evidence="1">
    <location>
        <begin position="32"/>
        <end position="350"/>
    </location>
</feature>
<reference evidence="2 3" key="1">
    <citation type="submission" date="2019-02" db="EMBL/GenBank/DDBJ databases">
        <title>Deep-cultivation of Planctomycetes and their phenomic and genomic characterization uncovers novel biology.</title>
        <authorList>
            <person name="Wiegand S."/>
            <person name="Jogler M."/>
            <person name="Boedeker C."/>
            <person name="Pinto D."/>
            <person name="Vollmers J."/>
            <person name="Rivas-Marin E."/>
            <person name="Kohn T."/>
            <person name="Peeters S.H."/>
            <person name="Heuer A."/>
            <person name="Rast P."/>
            <person name="Oberbeckmann S."/>
            <person name="Bunk B."/>
            <person name="Jeske O."/>
            <person name="Meyerdierks A."/>
            <person name="Storesund J.E."/>
            <person name="Kallscheuer N."/>
            <person name="Luecker S."/>
            <person name="Lage O.M."/>
            <person name="Pohl T."/>
            <person name="Merkel B.J."/>
            <person name="Hornburger P."/>
            <person name="Mueller R.-W."/>
            <person name="Bruemmer F."/>
            <person name="Labrenz M."/>
            <person name="Spormann A.M."/>
            <person name="Op den Camp H."/>
            <person name="Overmann J."/>
            <person name="Amann R."/>
            <person name="Jetten M.S.M."/>
            <person name="Mascher T."/>
            <person name="Medema M.H."/>
            <person name="Devos D.P."/>
            <person name="Kaster A.-K."/>
            <person name="Ovreas L."/>
            <person name="Rohde M."/>
            <person name="Galperin M.Y."/>
            <person name="Jogler C."/>
        </authorList>
    </citation>
    <scope>NUCLEOTIDE SEQUENCE [LARGE SCALE GENOMIC DNA]</scope>
    <source>
        <strain evidence="2 3">ElP</strain>
        <plasmid evidence="3">pelp_2</plasmid>
    </source>
</reference>
<evidence type="ECO:0000259" key="1">
    <source>
        <dbReference type="Pfam" id="PF07596"/>
    </source>
</evidence>
<dbReference type="PANTHER" id="PTHR30093">
    <property type="entry name" value="GENERAL SECRETION PATHWAY PROTEIN G"/>
    <property type="match status" value="1"/>
</dbReference>
<dbReference type="NCBIfam" id="TIGR02532">
    <property type="entry name" value="IV_pilin_GFxxxE"/>
    <property type="match status" value="1"/>
</dbReference>
<dbReference type="OrthoDB" id="241541at2"/>
<dbReference type="Proteomes" id="UP000317835">
    <property type="component" value="Plasmid pElP_2"/>
</dbReference>
<dbReference type="Pfam" id="PF07963">
    <property type="entry name" value="N_methyl"/>
    <property type="match status" value="1"/>
</dbReference>
<dbReference type="InterPro" id="IPR027558">
    <property type="entry name" value="Pre_pil_HX9DG_C"/>
</dbReference>
<organism evidence="2 3">
    <name type="scientific">Tautonia plasticadhaerens</name>
    <dbReference type="NCBI Taxonomy" id="2527974"/>
    <lineage>
        <taxon>Bacteria</taxon>
        <taxon>Pseudomonadati</taxon>
        <taxon>Planctomycetota</taxon>
        <taxon>Planctomycetia</taxon>
        <taxon>Isosphaerales</taxon>
        <taxon>Isosphaeraceae</taxon>
        <taxon>Tautonia</taxon>
    </lineage>
</organism>
<keyword evidence="2" id="KW-0614">Plasmid</keyword>
<dbReference type="InterPro" id="IPR045584">
    <property type="entry name" value="Pilin-like"/>
</dbReference>
<geneLocation type="plasmid" evidence="3">
    <name>pelp_2</name>
</geneLocation>
<evidence type="ECO:0000313" key="2">
    <source>
        <dbReference type="EMBL" id="QDV39363.1"/>
    </source>
</evidence>
<proteinExistence type="predicted"/>
<dbReference type="Pfam" id="PF07596">
    <property type="entry name" value="SBP_bac_10"/>
    <property type="match status" value="1"/>
</dbReference>
<evidence type="ECO:0000313" key="3">
    <source>
        <dbReference type="Proteomes" id="UP000317835"/>
    </source>
</evidence>
<name>A0A518HET7_9BACT</name>
<dbReference type="PANTHER" id="PTHR30093:SF2">
    <property type="entry name" value="TYPE II SECRETION SYSTEM PROTEIN H"/>
    <property type="match status" value="1"/>
</dbReference>
<dbReference type="InterPro" id="IPR012902">
    <property type="entry name" value="N_methyl_site"/>
</dbReference>
<accession>A0A518HET7</accession>
<dbReference type="NCBIfam" id="TIGR04294">
    <property type="entry name" value="pre_pil_HX9DG"/>
    <property type="match status" value="1"/>
</dbReference>
<dbReference type="KEGG" id="tpla:ElP_73290"/>
<dbReference type="SUPFAM" id="SSF54523">
    <property type="entry name" value="Pili subunits"/>
    <property type="match status" value="1"/>
</dbReference>
<sequence>MRRAHRAFTLIELLVVIAIIGVLIALLLPAVQSAREAARRMQCTNNLKQIGLALHNYIDANGAVPPITTDVRPNAVGDFELGNFLTDPYQNYSPLARLLPYLELQTVYNSVNLLVPARYGGWDNDPTYDLGANGGPVAPIQMTAITTQVSVFLCPSDPNPGTFGQLNVGGTARPVGSFNYPYNVGLNRNINGWKSNGPYYVASDWDSDCNRVITTASFTDGMSGTAIFSEWVKGPGQAGGDPGLGMVYVGPESWSNEELGPVVGDRANALLCQASTVEQWAEKGSWWLYGGTSIYSHTVTPNKKACDYANDTHQDVRGSITMVNASSYHPGGVNILFADGSVRFVKDTVDHVPYYAIATHRGGEVVSADAY</sequence>
<dbReference type="InterPro" id="IPR011453">
    <property type="entry name" value="DUF1559"/>
</dbReference>
<gene>
    <name evidence="2" type="primary">xcpT</name>
    <name evidence="2" type="ORF">ElP_73290</name>
</gene>